<dbReference type="InterPro" id="IPR017473">
    <property type="entry name" value="Undecaprenyl-P_gluc_Ptfrase"/>
</dbReference>
<evidence type="ECO:0000256" key="6">
    <source>
        <dbReference type="ARBA" id="ARBA00023136"/>
    </source>
</evidence>
<name>A0ABW5PF94_9BACL</name>
<feature type="transmembrane region" description="Helical" evidence="7">
    <location>
        <begin position="82"/>
        <end position="103"/>
    </location>
</feature>
<dbReference type="PANTHER" id="PTHR30576">
    <property type="entry name" value="COLANIC BIOSYNTHESIS UDP-GLUCOSE LIPID CARRIER TRANSFERASE"/>
    <property type="match status" value="1"/>
</dbReference>
<dbReference type="Proteomes" id="UP001597541">
    <property type="component" value="Unassembled WGS sequence"/>
</dbReference>
<dbReference type="Pfam" id="PF13727">
    <property type="entry name" value="CoA_binding_3"/>
    <property type="match status" value="1"/>
</dbReference>
<evidence type="ECO:0000313" key="9">
    <source>
        <dbReference type="EMBL" id="MFD2614072.1"/>
    </source>
</evidence>
<feature type="domain" description="Bacterial sugar transferase" evidence="8">
    <location>
        <begin position="281"/>
        <end position="460"/>
    </location>
</feature>
<evidence type="ECO:0000256" key="4">
    <source>
        <dbReference type="ARBA" id="ARBA00022692"/>
    </source>
</evidence>
<evidence type="ECO:0000259" key="8">
    <source>
        <dbReference type="Pfam" id="PF02397"/>
    </source>
</evidence>
<evidence type="ECO:0000256" key="3">
    <source>
        <dbReference type="ARBA" id="ARBA00022679"/>
    </source>
</evidence>
<proteinExistence type="inferred from homology"/>
<feature type="transmembrane region" description="Helical" evidence="7">
    <location>
        <begin position="51"/>
        <end position="70"/>
    </location>
</feature>
<feature type="transmembrane region" description="Helical" evidence="7">
    <location>
        <begin position="286"/>
        <end position="307"/>
    </location>
</feature>
<evidence type="ECO:0000313" key="10">
    <source>
        <dbReference type="Proteomes" id="UP001597541"/>
    </source>
</evidence>
<comment type="caution">
    <text evidence="9">The sequence shown here is derived from an EMBL/GenBank/DDBJ whole genome shotgun (WGS) entry which is preliminary data.</text>
</comment>
<dbReference type="InterPro" id="IPR017475">
    <property type="entry name" value="EPS_sugar_tfrase"/>
</dbReference>
<protein>
    <submittedName>
        <fullName evidence="9">Undecaprenyl-phosphate glucose phosphotransferase</fullName>
        <ecNumber evidence="9">2.7.8.31</ecNumber>
    </submittedName>
</protein>
<dbReference type="GO" id="GO:0089702">
    <property type="term" value="F:undecaprenyl-phosphate glucose phosphotransferase activity"/>
    <property type="evidence" value="ECO:0007669"/>
    <property type="project" value="UniProtKB-EC"/>
</dbReference>
<dbReference type="EC" id="2.7.8.31" evidence="9"/>
<dbReference type="PANTHER" id="PTHR30576:SF0">
    <property type="entry name" value="UNDECAPRENYL-PHOSPHATE N-ACETYLGALACTOSAMINYL 1-PHOSPHATE TRANSFERASE-RELATED"/>
    <property type="match status" value="1"/>
</dbReference>
<dbReference type="InterPro" id="IPR003362">
    <property type="entry name" value="Bact_transf"/>
</dbReference>
<evidence type="ECO:0000256" key="7">
    <source>
        <dbReference type="SAM" id="Phobius"/>
    </source>
</evidence>
<keyword evidence="4 7" id="KW-0812">Transmembrane</keyword>
<dbReference type="EMBL" id="JBHUME010000010">
    <property type="protein sequence ID" value="MFD2614072.1"/>
    <property type="molecule type" value="Genomic_DNA"/>
</dbReference>
<dbReference type="InterPro" id="IPR036291">
    <property type="entry name" value="NAD(P)-bd_dom_sf"/>
</dbReference>
<comment type="subcellular location">
    <subcellularLocation>
        <location evidence="1">Membrane</location>
        <topology evidence="1">Multi-pass membrane protein</topology>
    </subcellularLocation>
</comment>
<gene>
    <name evidence="9" type="ORF">ACFSUF_16825</name>
</gene>
<feature type="transmembrane region" description="Helical" evidence="7">
    <location>
        <begin position="12"/>
        <end position="31"/>
    </location>
</feature>
<evidence type="ECO:0000256" key="2">
    <source>
        <dbReference type="ARBA" id="ARBA00006464"/>
    </source>
</evidence>
<keyword evidence="10" id="KW-1185">Reference proteome</keyword>
<sequence>MVRQNQTVFAQLYAVTDFIAIQAVFAISYWLKFQSGWIPFEPSLSFKRYMLWAIVYGIVAVATGFLVGFYTSKRRKNYAFEFYKVIQVNVIGLFVLLSILFVYKEVDVSRSFLLLFIINNILALSFYRYLLKATQRGIRRKGYNKQFVLILGAGTLGKRFYNSVIHHQELGFEVLGFLDDHKTEHDAEDGNYKPILGTIDDLEDLLKVHMIDEVIIALPLDAHNKFGQIINVCERDGVKTLIIPDFFDFLPSKPFFDNFAGIPLINVRDIPLDEVRNRLLKRAFDIVFSLAVLIVISPLLLLIAVAVKLDSKGPIIYKQERVGLNRRNFHMFKFRSMRTDFNHVSETGWTVKDDPRLTGLGKLLRKTSLDELPQFFNVLRGDMSVVGPRPERPFYVEQFREDIPKYMVKHHIRPGITGWAQMNGLRGDTSIEERIKHDIFYIENWTFLFDLKIILKTFVNGFVNKNAY</sequence>
<dbReference type="NCBIfam" id="TIGR03023">
    <property type="entry name" value="WcaJ_sugtrans"/>
    <property type="match status" value="1"/>
</dbReference>
<dbReference type="Gene3D" id="3.40.50.720">
    <property type="entry name" value="NAD(P)-binding Rossmann-like Domain"/>
    <property type="match status" value="1"/>
</dbReference>
<comment type="similarity">
    <text evidence="2">Belongs to the bacterial sugar transferase family.</text>
</comment>
<organism evidence="9 10">
    <name type="scientific">Paenibacillus gansuensis</name>
    <dbReference type="NCBI Taxonomy" id="306542"/>
    <lineage>
        <taxon>Bacteria</taxon>
        <taxon>Bacillati</taxon>
        <taxon>Bacillota</taxon>
        <taxon>Bacilli</taxon>
        <taxon>Bacillales</taxon>
        <taxon>Paenibacillaceae</taxon>
        <taxon>Paenibacillus</taxon>
    </lineage>
</organism>
<dbReference type="RefSeq" id="WP_377604544.1">
    <property type="nucleotide sequence ID" value="NZ_JBHUME010000010.1"/>
</dbReference>
<feature type="transmembrane region" description="Helical" evidence="7">
    <location>
        <begin position="109"/>
        <end position="131"/>
    </location>
</feature>
<keyword evidence="6 7" id="KW-0472">Membrane</keyword>
<keyword evidence="5 7" id="KW-1133">Transmembrane helix</keyword>
<dbReference type="Pfam" id="PF02397">
    <property type="entry name" value="Bac_transf"/>
    <property type="match status" value="1"/>
</dbReference>
<dbReference type="NCBIfam" id="TIGR03025">
    <property type="entry name" value="EPS_sugtrans"/>
    <property type="match status" value="1"/>
</dbReference>
<reference evidence="10" key="1">
    <citation type="journal article" date="2019" name="Int. J. Syst. Evol. Microbiol.">
        <title>The Global Catalogue of Microorganisms (GCM) 10K type strain sequencing project: providing services to taxonomists for standard genome sequencing and annotation.</title>
        <authorList>
            <consortium name="The Broad Institute Genomics Platform"/>
            <consortium name="The Broad Institute Genome Sequencing Center for Infectious Disease"/>
            <person name="Wu L."/>
            <person name="Ma J."/>
        </authorList>
    </citation>
    <scope>NUCLEOTIDE SEQUENCE [LARGE SCALE GENOMIC DNA]</scope>
    <source>
        <strain evidence="10">KCTC 3950</strain>
    </source>
</reference>
<accession>A0ABW5PF94</accession>
<evidence type="ECO:0000256" key="5">
    <source>
        <dbReference type="ARBA" id="ARBA00022989"/>
    </source>
</evidence>
<keyword evidence="3 9" id="KW-0808">Transferase</keyword>
<dbReference type="SUPFAM" id="SSF51735">
    <property type="entry name" value="NAD(P)-binding Rossmann-fold domains"/>
    <property type="match status" value="1"/>
</dbReference>
<evidence type="ECO:0000256" key="1">
    <source>
        <dbReference type="ARBA" id="ARBA00004141"/>
    </source>
</evidence>